<dbReference type="Proteomes" id="UP000280008">
    <property type="component" value="Unassembled WGS sequence"/>
</dbReference>
<keyword evidence="2" id="KW-0378">Hydrolase</keyword>
<proteinExistence type="predicted"/>
<keyword evidence="3" id="KW-1185">Reference proteome</keyword>
<feature type="domain" description="SGNH hydrolase-type esterase" evidence="1">
    <location>
        <begin position="56"/>
        <end position="216"/>
    </location>
</feature>
<comment type="caution">
    <text evidence="2">The sequence shown here is derived from an EMBL/GenBank/DDBJ whole genome shotgun (WGS) entry which is preliminary data.</text>
</comment>
<dbReference type="EMBL" id="RBKS01000001">
    <property type="protein sequence ID" value="RKR76501.1"/>
    <property type="molecule type" value="Genomic_DNA"/>
</dbReference>
<dbReference type="Gene3D" id="3.40.50.1110">
    <property type="entry name" value="SGNH hydrolase"/>
    <property type="match status" value="1"/>
</dbReference>
<evidence type="ECO:0000313" key="2">
    <source>
        <dbReference type="EMBL" id="RKR76501.1"/>
    </source>
</evidence>
<dbReference type="InterPro" id="IPR013830">
    <property type="entry name" value="SGNH_hydro"/>
</dbReference>
<dbReference type="AlphaFoldDB" id="A0A495IMS7"/>
<dbReference type="RefSeq" id="WP_121371466.1">
    <property type="nucleotide sequence ID" value="NZ_RBKS01000001.1"/>
</dbReference>
<protein>
    <submittedName>
        <fullName evidence="2">GDSL-like lipase/acylhydrolase family protein</fullName>
    </submittedName>
</protein>
<dbReference type="OrthoDB" id="5107907at2"/>
<sequence length="266" mass="28680">MNHRTHPLVLRLAKPLLRVQLRLYQRALTAAPFPADEPDFSMPGENPDRLSFVGSIAVSGYGVLHHGMKTSSRTAQQLAATRERGCVWTEATSPTLSISGAADLPFLVSDDADAAVLIIGITDVLLGTEPDEWRRSLQRIIARIRHEASAETVVVVAEIPPMWKFQEVTGAAAELITTGIEELNAVTRAVVADTRGAVTVPFPTVEQDQLFVRDSLSWATMHKLWAKALTPAVANLLAEREALAAAGPAASTVEAPREKRVATPVA</sequence>
<name>A0A495IMS7_9MICO</name>
<reference evidence="2 3" key="1">
    <citation type="submission" date="2018-10" db="EMBL/GenBank/DDBJ databases">
        <title>Sequencing the genomes of 1000 actinobacteria strains.</title>
        <authorList>
            <person name="Klenk H.-P."/>
        </authorList>
    </citation>
    <scope>NUCLEOTIDE SEQUENCE [LARGE SCALE GENOMIC DNA]</scope>
    <source>
        <strain evidence="2 3">DSM 17894</strain>
    </source>
</reference>
<dbReference type="GO" id="GO:0016787">
    <property type="term" value="F:hydrolase activity"/>
    <property type="evidence" value="ECO:0007669"/>
    <property type="project" value="UniProtKB-KW"/>
</dbReference>
<accession>A0A495IMS7</accession>
<evidence type="ECO:0000313" key="3">
    <source>
        <dbReference type="Proteomes" id="UP000280008"/>
    </source>
</evidence>
<gene>
    <name evidence="2" type="ORF">C8E83_3678</name>
</gene>
<evidence type="ECO:0000259" key="1">
    <source>
        <dbReference type="Pfam" id="PF13472"/>
    </source>
</evidence>
<dbReference type="Pfam" id="PF13472">
    <property type="entry name" value="Lipase_GDSL_2"/>
    <property type="match status" value="1"/>
</dbReference>
<dbReference type="SUPFAM" id="SSF52266">
    <property type="entry name" value="SGNH hydrolase"/>
    <property type="match status" value="1"/>
</dbReference>
<organism evidence="2 3">
    <name type="scientific">Frondihabitans australicus</name>
    <dbReference type="NCBI Taxonomy" id="386892"/>
    <lineage>
        <taxon>Bacteria</taxon>
        <taxon>Bacillati</taxon>
        <taxon>Actinomycetota</taxon>
        <taxon>Actinomycetes</taxon>
        <taxon>Micrococcales</taxon>
        <taxon>Microbacteriaceae</taxon>
        <taxon>Frondihabitans</taxon>
    </lineage>
</organism>
<dbReference type="InterPro" id="IPR036514">
    <property type="entry name" value="SGNH_hydro_sf"/>
</dbReference>